<gene>
    <name evidence="1" type="ORF">ACFPK4_18925</name>
</gene>
<organism evidence="1 2">
    <name type="scientific">Rahnella sp. (strain Y9602)</name>
    <dbReference type="NCBI Taxonomy" id="2703885"/>
    <lineage>
        <taxon>Bacteria</taxon>
        <taxon>Pseudomonadati</taxon>
        <taxon>Pseudomonadota</taxon>
        <taxon>Gammaproteobacteria</taxon>
        <taxon>Enterobacterales</taxon>
        <taxon>Yersiniaceae</taxon>
        <taxon>Rahnella</taxon>
    </lineage>
</organism>
<evidence type="ECO:0000313" key="2">
    <source>
        <dbReference type="Proteomes" id="UP001598201"/>
    </source>
</evidence>
<reference evidence="1 2" key="1">
    <citation type="submission" date="2024-09" db="EMBL/GenBank/DDBJ databases">
        <title>Genomes of Rahnella.</title>
        <authorList>
            <person name="Mnguni F.C."/>
            <person name="Shin G.Y."/>
            <person name="Coutinho T."/>
        </authorList>
    </citation>
    <scope>NUCLEOTIDE SEQUENCE [LARGE SCALE GENOMIC DNA]</scope>
    <source>
        <strain evidence="1 2">20WA0057</strain>
    </source>
</reference>
<dbReference type="RefSeq" id="WP_379672051.1">
    <property type="nucleotide sequence ID" value="NZ_JBHUCJ010000055.1"/>
</dbReference>
<accession>A0ABW6CCY5</accession>
<dbReference type="Proteomes" id="UP001598201">
    <property type="component" value="Unassembled WGS sequence"/>
</dbReference>
<comment type="caution">
    <text evidence="1">The sequence shown here is derived from an EMBL/GenBank/DDBJ whole genome shotgun (WGS) entry which is preliminary data.</text>
</comment>
<dbReference type="EMBL" id="JBHUCJ010000055">
    <property type="protein sequence ID" value="MFD3225622.1"/>
    <property type="molecule type" value="Genomic_DNA"/>
</dbReference>
<keyword evidence="2" id="KW-1185">Reference proteome</keyword>
<protein>
    <submittedName>
        <fullName evidence="1">DNA polymerase V</fullName>
    </submittedName>
</protein>
<evidence type="ECO:0000313" key="1">
    <source>
        <dbReference type="EMBL" id="MFD3225622.1"/>
    </source>
</evidence>
<name>A0ABW6CCY5_RAHSY</name>
<proteinExistence type="predicted"/>
<sequence length="79" mass="9188">MPRRYEIDVAFKCAIKISEKGRKTLTTEDFVVELAKRNWHWGLREANQWIEARVTTFQDISTEEGEARTFALFNPNGGL</sequence>